<evidence type="ECO:0000256" key="6">
    <source>
        <dbReference type="ARBA" id="ARBA00022618"/>
    </source>
</evidence>
<dbReference type="Gene3D" id="3.40.50.410">
    <property type="entry name" value="von Willebrand factor, type A domain"/>
    <property type="match status" value="1"/>
</dbReference>
<keyword evidence="7" id="KW-0227">DNA damage</keyword>
<evidence type="ECO:0000256" key="9">
    <source>
        <dbReference type="ARBA" id="ARBA00022786"/>
    </source>
</evidence>
<feature type="region of interest" description="Disordered" evidence="16">
    <location>
        <begin position="1"/>
        <end position="32"/>
    </location>
</feature>
<protein>
    <recommendedName>
        <fullName evidence="4">BRISC and BRCA1-A complex member 1</fullName>
    </recommendedName>
    <alternativeName>
        <fullName evidence="14">Mediator of RAP80 interactions and targeting subunit of 40 kDa</fullName>
    </alternativeName>
    <alternativeName>
        <fullName evidence="15">New component of the BRCA1-A complex</fullName>
    </alternativeName>
</protein>
<evidence type="ECO:0000256" key="10">
    <source>
        <dbReference type="ARBA" id="ARBA00022853"/>
    </source>
</evidence>
<feature type="compositionally biased region" description="Polar residues" evidence="16">
    <location>
        <begin position="1"/>
        <end position="20"/>
    </location>
</feature>
<evidence type="ECO:0000256" key="5">
    <source>
        <dbReference type="ARBA" id="ARBA00022490"/>
    </source>
</evidence>
<comment type="caution">
    <text evidence="17">The sequence shown here is derived from an EMBL/GenBank/DDBJ whole genome shotgun (WGS) entry which is preliminary data.</text>
</comment>
<comment type="similarity">
    <text evidence="3">Belongs to the BABAM1 family.</text>
</comment>
<proteinExistence type="inferred from homology"/>
<dbReference type="CDD" id="cd21502">
    <property type="entry name" value="vWA_BABAM1"/>
    <property type="match status" value="1"/>
</dbReference>
<evidence type="ECO:0000313" key="17">
    <source>
        <dbReference type="EMBL" id="ORZ35022.1"/>
    </source>
</evidence>
<dbReference type="SUPFAM" id="SSF53300">
    <property type="entry name" value="vWA-like"/>
    <property type="match status" value="1"/>
</dbReference>
<dbReference type="InterPro" id="IPR026126">
    <property type="entry name" value="BABAM1"/>
</dbReference>
<dbReference type="OrthoDB" id="547311at2759"/>
<evidence type="ECO:0000256" key="11">
    <source>
        <dbReference type="ARBA" id="ARBA00023204"/>
    </source>
</evidence>
<comment type="subcellular location">
    <subcellularLocation>
        <location evidence="2">Cytoplasm</location>
    </subcellularLocation>
    <subcellularLocation>
        <location evidence="1">Nucleus</location>
    </subcellularLocation>
</comment>
<keyword evidence="8" id="KW-0498">Mitosis</keyword>
<keyword evidence="10" id="KW-0156">Chromatin regulator</keyword>
<reference evidence="17 18" key="1">
    <citation type="submission" date="2016-07" db="EMBL/GenBank/DDBJ databases">
        <title>Pervasive Adenine N6-methylation of Active Genes in Fungi.</title>
        <authorList>
            <consortium name="DOE Joint Genome Institute"/>
            <person name="Mondo S.J."/>
            <person name="Dannebaum R.O."/>
            <person name="Kuo R.C."/>
            <person name="Labutti K."/>
            <person name="Haridas S."/>
            <person name="Kuo A."/>
            <person name="Salamov A."/>
            <person name="Ahrendt S.R."/>
            <person name="Lipzen A."/>
            <person name="Sullivan W."/>
            <person name="Andreopoulos W.B."/>
            <person name="Clum A."/>
            <person name="Lindquist E."/>
            <person name="Daum C."/>
            <person name="Ramamoorthy G.K."/>
            <person name="Gryganskyi A."/>
            <person name="Culley D."/>
            <person name="Magnuson J.K."/>
            <person name="James T.Y."/>
            <person name="O'Malley M.A."/>
            <person name="Stajich J.E."/>
            <person name="Spatafora J.W."/>
            <person name="Visel A."/>
            <person name="Grigoriev I.V."/>
        </authorList>
    </citation>
    <scope>NUCLEOTIDE SEQUENCE [LARGE SCALE GENOMIC DNA]</scope>
    <source>
        <strain evidence="17 18">PL171</strain>
    </source>
</reference>
<evidence type="ECO:0000256" key="13">
    <source>
        <dbReference type="ARBA" id="ARBA00023306"/>
    </source>
</evidence>
<accession>A0A1Y2HPI8</accession>
<dbReference type="Proteomes" id="UP000193411">
    <property type="component" value="Unassembled WGS sequence"/>
</dbReference>
<evidence type="ECO:0000256" key="14">
    <source>
        <dbReference type="ARBA" id="ARBA00030984"/>
    </source>
</evidence>
<keyword evidence="13" id="KW-0131">Cell cycle</keyword>
<evidence type="ECO:0000256" key="8">
    <source>
        <dbReference type="ARBA" id="ARBA00022776"/>
    </source>
</evidence>
<dbReference type="STRING" id="765915.A0A1Y2HPI8"/>
<evidence type="ECO:0000256" key="4">
    <source>
        <dbReference type="ARBA" id="ARBA00019437"/>
    </source>
</evidence>
<dbReference type="GO" id="GO:0051301">
    <property type="term" value="P:cell division"/>
    <property type="evidence" value="ECO:0007669"/>
    <property type="project" value="UniProtKB-KW"/>
</dbReference>
<dbReference type="EMBL" id="MCFL01000024">
    <property type="protein sequence ID" value="ORZ35022.1"/>
    <property type="molecule type" value="Genomic_DNA"/>
</dbReference>
<dbReference type="PANTHER" id="PTHR15660">
    <property type="entry name" value="BRISC AND BRCA1-A COMPLEX MEMBER 1"/>
    <property type="match status" value="1"/>
</dbReference>
<dbReference type="GO" id="GO:0007095">
    <property type="term" value="P:mitotic G2 DNA damage checkpoint signaling"/>
    <property type="evidence" value="ECO:0007669"/>
    <property type="project" value="TreeGrafter"/>
</dbReference>
<sequence>MSNPHSRTMSLELGSQSSRPGSIRSVDPHSPDLLDLISLDASDAVPLGPALVPATTNAVTTTASINRRTVPSAINTQGGGGPSLSSASASKSPFSPARSRPETPTERILSSLKELRIAATASLSGTSSPMDGSSSSLPVTGIESMKSFGENVDENIFFCIDLHDENDFPLNPMDGERTRLDAIKELLKRFVHMKQQIKQSHRFGIITLQSHAQLYLLPTGDQEFLFSAIDNLATTGSYVQFDMTSVFSIINEAIDIKATKDQVFRIVFIYSRSNVFPDMPSDEAMVTLYKSGRVFFDLIYIHDPPNDSNFPQEIYNSFVAFRVPQEHGQSWFFECSRSWKRMATALARLLAHPNQRAHQTAST</sequence>
<dbReference type="GO" id="GO:0016604">
    <property type="term" value="C:nuclear body"/>
    <property type="evidence" value="ECO:0007669"/>
    <property type="project" value="TreeGrafter"/>
</dbReference>
<evidence type="ECO:0000256" key="2">
    <source>
        <dbReference type="ARBA" id="ARBA00004496"/>
    </source>
</evidence>
<keyword evidence="6" id="KW-0132">Cell division</keyword>
<dbReference type="AlphaFoldDB" id="A0A1Y2HPI8"/>
<gene>
    <name evidence="17" type="ORF">BCR44DRAFT_40992</name>
</gene>
<keyword evidence="5" id="KW-0963">Cytoplasm</keyword>
<keyword evidence="18" id="KW-1185">Reference proteome</keyword>
<evidence type="ECO:0000256" key="7">
    <source>
        <dbReference type="ARBA" id="ARBA00022763"/>
    </source>
</evidence>
<organism evidence="17 18">
    <name type="scientific">Catenaria anguillulae PL171</name>
    <dbReference type="NCBI Taxonomy" id="765915"/>
    <lineage>
        <taxon>Eukaryota</taxon>
        <taxon>Fungi</taxon>
        <taxon>Fungi incertae sedis</taxon>
        <taxon>Blastocladiomycota</taxon>
        <taxon>Blastocladiomycetes</taxon>
        <taxon>Blastocladiales</taxon>
        <taxon>Catenariaceae</taxon>
        <taxon>Catenaria</taxon>
    </lineage>
</organism>
<dbReference type="InterPro" id="IPR036465">
    <property type="entry name" value="vWFA_dom_sf"/>
</dbReference>
<feature type="region of interest" description="Disordered" evidence="16">
    <location>
        <begin position="69"/>
        <end position="105"/>
    </location>
</feature>
<dbReference type="GO" id="GO:0006325">
    <property type="term" value="P:chromatin organization"/>
    <property type="evidence" value="ECO:0007669"/>
    <property type="project" value="UniProtKB-KW"/>
</dbReference>
<feature type="compositionally biased region" description="Low complexity" evidence="16">
    <location>
        <begin position="83"/>
        <end position="98"/>
    </location>
</feature>
<evidence type="ECO:0000256" key="12">
    <source>
        <dbReference type="ARBA" id="ARBA00023242"/>
    </source>
</evidence>
<evidence type="ECO:0000256" key="16">
    <source>
        <dbReference type="SAM" id="MobiDB-lite"/>
    </source>
</evidence>
<dbReference type="GO" id="GO:0006302">
    <property type="term" value="P:double-strand break repair"/>
    <property type="evidence" value="ECO:0007669"/>
    <property type="project" value="TreeGrafter"/>
</dbReference>
<dbReference type="GO" id="GO:0070552">
    <property type="term" value="C:BRISC complex"/>
    <property type="evidence" value="ECO:0007669"/>
    <property type="project" value="InterPro"/>
</dbReference>
<evidence type="ECO:0000256" key="1">
    <source>
        <dbReference type="ARBA" id="ARBA00004123"/>
    </source>
</evidence>
<dbReference type="GO" id="GO:0045739">
    <property type="term" value="P:positive regulation of DNA repair"/>
    <property type="evidence" value="ECO:0007669"/>
    <property type="project" value="InterPro"/>
</dbReference>
<evidence type="ECO:0000256" key="3">
    <source>
        <dbReference type="ARBA" id="ARBA00010809"/>
    </source>
</evidence>
<name>A0A1Y2HPI8_9FUNG</name>
<keyword evidence="9" id="KW-0833">Ubl conjugation pathway</keyword>
<keyword evidence="11" id="KW-0234">DNA repair</keyword>
<evidence type="ECO:0000313" key="18">
    <source>
        <dbReference type="Proteomes" id="UP000193411"/>
    </source>
</evidence>
<dbReference type="PANTHER" id="PTHR15660:SF1">
    <property type="entry name" value="BRISC AND BRCA1-A COMPLEX MEMBER 1"/>
    <property type="match status" value="1"/>
</dbReference>
<dbReference type="GO" id="GO:0005737">
    <property type="term" value="C:cytoplasm"/>
    <property type="evidence" value="ECO:0007669"/>
    <property type="project" value="UniProtKB-SubCell"/>
</dbReference>
<keyword evidence="12" id="KW-0539">Nucleus</keyword>
<evidence type="ECO:0000256" key="15">
    <source>
        <dbReference type="ARBA" id="ARBA00031038"/>
    </source>
</evidence>